<gene>
    <name evidence="2" type="ORF">FD34_GL001273</name>
</gene>
<accession>A0A922PVM4</accession>
<protein>
    <recommendedName>
        <fullName evidence="1">Transposase putative helix-turn-helix domain-containing protein</fullName>
    </recommendedName>
</protein>
<dbReference type="Proteomes" id="UP000051085">
    <property type="component" value="Unassembled WGS sequence"/>
</dbReference>
<evidence type="ECO:0000259" key="1">
    <source>
        <dbReference type="Pfam" id="PF12323"/>
    </source>
</evidence>
<dbReference type="InterPro" id="IPR021027">
    <property type="entry name" value="Transposase_put_HTH"/>
</dbReference>
<reference evidence="2 3" key="1">
    <citation type="journal article" date="2015" name="Genome Announc.">
        <title>Expanding the biotechnology potential of lactobacilli through comparative genomics of 213 strains and associated genera.</title>
        <authorList>
            <person name="Sun Z."/>
            <person name="Harris H.M."/>
            <person name="McCann A."/>
            <person name="Guo C."/>
            <person name="Argimon S."/>
            <person name="Zhang W."/>
            <person name="Yang X."/>
            <person name="Jeffery I.B."/>
            <person name="Cooney J.C."/>
            <person name="Kagawa T.F."/>
            <person name="Liu W."/>
            <person name="Song Y."/>
            <person name="Salvetti E."/>
            <person name="Wrobel A."/>
            <person name="Rasinkangas P."/>
            <person name="Parkhill J."/>
            <person name="Rea M.C."/>
            <person name="O'Sullivan O."/>
            <person name="Ritari J."/>
            <person name="Douillard F.P."/>
            <person name="Paul Ross R."/>
            <person name="Yang R."/>
            <person name="Briner A.E."/>
            <person name="Felis G.E."/>
            <person name="de Vos W.M."/>
            <person name="Barrangou R."/>
            <person name="Klaenhammer T.R."/>
            <person name="Caufield P.W."/>
            <person name="Cui Y."/>
            <person name="Zhang H."/>
            <person name="O'Toole P.W."/>
        </authorList>
    </citation>
    <scope>NUCLEOTIDE SEQUENCE [LARGE SCALE GENOMIC DNA]</scope>
    <source>
        <strain evidence="2 3">DSM 8475</strain>
    </source>
</reference>
<name>A0A922PVM4_9LACO</name>
<comment type="caution">
    <text evidence="2">The sequence shown here is derived from an EMBL/GenBank/DDBJ whole genome shotgun (WGS) entry which is preliminary data.</text>
</comment>
<proteinExistence type="predicted"/>
<dbReference type="EMBL" id="AZGO01000030">
    <property type="protein sequence ID" value="KRM37523.1"/>
    <property type="molecule type" value="Genomic_DNA"/>
</dbReference>
<dbReference type="AlphaFoldDB" id="A0A922PVM4"/>
<organism evidence="2 3">
    <name type="scientific">Limosilactobacillus pontis DSM 8475</name>
    <dbReference type="NCBI Taxonomy" id="1423794"/>
    <lineage>
        <taxon>Bacteria</taxon>
        <taxon>Bacillati</taxon>
        <taxon>Bacillota</taxon>
        <taxon>Bacilli</taxon>
        <taxon>Lactobacillales</taxon>
        <taxon>Lactobacillaceae</taxon>
        <taxon>Limosilactobacillus</taxon>
    </lineage>
</organism>
<evidence type="ECO:0000313" key="3">
    <source>
        <dbReference type="Proteomes" id="UP000051085"/>
    </source>
</evidence>
<feature type="domain" description="Transposase putative helix-turn-helix" evidence="1">
    <location>
        <begin position="1"/>
        <end position="23"/>
    </location>
</feature>
<sequence>MFGNDRFVWNQMLAMAKERYRNNPSSHFVNEYGMNYLLKRLKQEYPFLSVSDATSFLVVNHNLAQAFKMLFRYQGGYPHVHRSAVIDGRVVHHSGVCQSG</sequence>
<dbReference type="Pfam" id="PF12323">
    <property type="entry name" value="HTH_OrfB_IS605"/>
    <property type="match status" value="1"/>
</dbReference>
<evidence type="ECO:0000313" key="2">
    <source>
        <dbReference type="EMBL" id="KRM37523.1"/>
    </source>
</evidence>